<dbReference type="GO" id="GO:0032511">
    <property type="term" value="P:late endosome to vacuole transport via multivesicular body sorting pathway"/>
    <property type="evidence" value="ECO:0007669"/>
    <property type="project" value="TreeGrafter"/>
</dbReference>
<dbReference type="GO" id="GO:0006900">
    <property type="term" value="P:vesicle budding from membrane"/>
    <property type="evidence" value="ECO:0007669"/>
    <property type="project" value="TreeGrafter"/>
</dbReference>
<dbReference type="Proteomes" id="UP000475862">
    <property type="component" value="Unassembled WGS sequence"/>
</dbReference>
<proteinExistence type="inferred from homology"/>
<organism evidence="2 3">
    <name type="scientific">Aphis glycines</name>
    <name type="common">Soybean aphid</name>
    <dbReference type="NCBI Taxonomy" id="307491"/>
    <lineage>
        <taxon>Eukaryota</taxon>
        <taxon>Metazoa</taxon>
        <taxon>Ecdysozoa</taxon>
        <taxon>Arthropoda</taxon>
        <taxon>Hexapoda</taxon>
        <taxon>Insecta</taxon>
        <taxon>Pterygota</taxon>
        <taxon>Neoptera</taxon>
        <taxon>Paraneoptera</taxon>
        <taxon>Hemiptera</taxon>
        <taxon>Sternorrhyncha</taxon>
        <taxon>Aphidomorpha</taxon>
        <taxon>Aphidoidea</taxon>
        <taxon>Aphididae</taxon>
        <taxon>Aphidini</taxon>
        <taxon>Aphis</taxon>
        <taxon>Aphis</taxon>
    </lineage>
</organism>
<keyword evidence="3" id="KW-1185">Reference proteome</keyword>
<comment type="caution">
    <text evidence="2">The sequence shown here is derived from an EMBL/GenBank/DDBJ whole genome shotgun (WGS) entry which is preliminary data.</text>
</comment>
<dbReference type="PANTHER" id="PTHR22761:SF21">
    <property type="entry name" value="CHARGED MULTIVESICULAR BODY PROTEIN 7"/>
    <property type="match status" value="1"/>
</dbReference>
<sequence length="429" mass="49404">MVDQKWSEGLSDERITVLMAPFKNRSVNEVNYDNKMKFWKNTIVSACDRKHRCSFSVDELKTWFLFKGRSPLCLLTVVEDMFREGIIKSRSNFEQMTSQNNGNWSTWAVNTLVKNPLSWSVGRIKESILPPTPAIDEKSEYIVLHLIENQANELFNTISMKEQSQILFMDDLQKRLHEMWNVDVSMTSTELIIHSLEIRNKVFVERGEHLVTNKTLVKIANSDKDVEPITELEKNFFKLKETEKILIGEISNMDFEKESLTKEAKSYIAKNMKPIALTYLRKKKEVEKRIEKQLKSLDNVQALISRIEESKYNAEVLQSYAHGLAALKLSSKDTGLTIDNVDETMAELAEVIDEHKDMQSAMGSLVDVKQKYNEQELEDELADLLSKDESIASNTGKLHIPGNLPSVPDNSLEGEELDLDRRFQLLREH</sequence>
<dbReference type="GO" id="GO:0005771">
    <property type="term" value="C:multivesicular body"/>
    <property type="evidence" value="ECO:0007669"/>
    <property type="project" value="TreeGrafter"/>
</dbReference>
<dbReference type="Pfam" id="PF03357">
    <property type="entry name" value="Snf7"/>
    <property type="match status" value="1"/>
</dbReference>
<evidence type="ECO:0008006" key="4">
    <source>
        <dbReference type="Google" id="ProtNLM"/>
    </source>
</evidence>
<evidence type="ECO:0000256" key="1">
    <source>
        <dbReference type="ARBA" id="ARBA00006190"/>
    </source>
</evidence>
<comment type="similarity">
    <text evidence="1">Belongs to the SNF7 family.</text>
</comment>
<reference evidence="2 3" key="1">
    <citation type="submission" date="2019-08" db="EMBL/GenBank/DDBJ databases">
        <title>The genome of the soybean aphid Biotype 1, its phylome, world population structure and adaptation to the North American continent.</title>
        <authorList>
            <person name="Giordano R."/>
            <person name="Donthu R.K."/>
            <person name="Hernandez A.G."/>
            <person name="Wright C.L."/>
            <person name="Zimin A.V."/>
        </authorList>
    </citation>
    <scope>NUCLEOTIDE SEQUENCE [LARGE SCALE GENOMIC DNA]</scope>
    <source>
        <tissue evidence="2">Whole aphids</tissue>
    </source>
</reference>
<dbReference type="GO" id="GO:0000815">
    <property type="term" value="C:ESCRT III complex"/>
    <property type="evidence" value="ECO:0007669"/>
    <property type="project" value="TreeGrafter"/>
</dbReference>
<evidence type="ECO:0000313" key="3">
    <source>
        <dbReference type="Proteomes" id="UP000475862"/>
    </source>
</evidence>
<dbReference type="AlphaFoldDB" id="A0A6G0TE82"/>
<accession>A0A6G0TE82</accession>
<dbReference type="EMBL" id="VYZN01000041">
    <property type="protein sequence ID" value="KAE9531328.1"/>
    <property type="molecule type" value="Genomic_DNA"/>
</dbReference>
<dbReference type="GO" id="GO:0009898">
    <property type="term" value="C:cytoplasmic side of plasma membrane"/>
    <property type="evidence" value="ECO:0007669"/>
    <property type="project" value="TreeGrafter"/>
</dbReference>
<dbReference type="PANTHER" id="PTHR22761">
    <property type="entry name" value="CHARGED MULTIVESICULAR BODY PROTEIN"/>
    <property type="match status" value="1"/>
</dbReference>
<dbReference type="OrthoDB" id="10250120at2759"/>
<dbReference type="Gene3D" id="6.10.140.1230">
    <property type="match status" value="1"/>
</dbReference>
<protein>
    <recommendedName>
        <fullName evidence="4">Charged multivesicular body protein 7</fullName>
    </recommendedName>
</protein>
<evidence type="ECO:0000313" key="2">
    <source>
        <dbReference type="EMBL" id="KAE9531328.1"/>
    </source>
</evidence>
<gene>
    <name evidence="2" type="ORF">AGLY_010534</name>
</gene>
<dbReference type="InterPro" id="IPR005024">
    <property type="entry name" value="Snf7_fam"/>
</dbReference>
<dbReference type="Pfam" id="PF25880">
    <property type="entry name" value="WHD_CHMP7_1st"/>
    <property type="match status" value="1"/>
</dbReference>
<name>A0A6G0TE82_APHGL</name>